<keyword evidence="1" id="KW-0812">Transmembrane</keyword>
<dbReference type="InterPro" id="IPR036779">
    <property type="entry name" value="LysM_dom_sf"/>
</dbReference>
<keyword evidence="1" id="KW-0472">Membrane</keyword>
<dbReference type="SUPFAM" id="SSF54106">
    <property type="entry name" value="LysM domain"/>
    <property type="match status" value="1"/>
</dbReference>
<gene>
    <name evidence="3" type="ORF">ACFPRA_05580</name>
</gene>
<evidence type="ECO:0000259" key="2">
    <source>
        <dbReference type="PROSITE" id="PS51782"/>
    </source>
</evidence>
<name>A0ABW0TIU6_9BACL</name>
<dbReference type="InterPro" id="IPR018392">
    <property type="entry name" value="LysM"/>
</dbReference>
<feature type="domain" description="LysM" evidence="2">
    <location>
        <begin position="35"/>
        <end position="84"/>
    </location>
</feature>
<proteinExistence type="predicted"/>
<dbReference type="PROSITE" id="PS51782">
    <property type="entry name" value="LYSM"/>
    <property type="match status" value="1"/>
</dbReference>
<organism evidence="3 4">
    <name type="scientific">Sporosarcina soli</name>
    <dbReference type="NCBI Taxonomy" id="334736"/>
    <lineage>
        <taxon>Bacteria</taxon>
        <taxon>Bacillati</taxon>
        <taxon>Bacillota</taxon>
        <taxon>Bacilli</taxon>
        <taxon>Bacillales</taxon>
        <taxon>Caryophanaceae</taxon>
        <taxon>Sporosarcina</taxon>
    </lineage>
</organism>
<accession>A0ABW0TIU6</accession>
<dbReference type="Proteomes" id="UP001596109">
    <property type="component" value="Unassembled WGS sequence"/>
</dbReference>
<dbReference type="SMART" id="SM00257">
    <property type="entry name" value="LysM"/>
    <property type="match status" value="1"/>
</dbReference>
<dbReference type="Pfam" id="PF01476">
    <property type="entry name" value="LysM"/>
    <property type="match status" value="1"/>
</dbReference>
<evidence type="ECO:0000313" key="3">
    <source>
        <dbReference type="EMBL" id="MFC5588344.1"/>
    </source>
</evidence>
<keyword evidence="4" id="KW-1185">Reference proteome</keyword>
<dbReference type="CDD" id="cd00118">
    <property type="entry name" value="LysM"/>
    <property type="match status" value="1"/>
</dbReference>
<keyword evidence="1" id="KW-1133">Transmembrane helix</keyword>
<dbReference type="Gene3D" id="3.10.350.10">
    <property type="entry name" value="LysM domain"/>
    <property type="match status" value="1"/>
</dbReference>
<feature type="transmembrane region" description="Helical" evidence="1">
    <location>
        <begin position="6"/>
        <end position="25"/>
    </location>
</feature>
<evidence type="ECO:0000313" key="4">
    <source>
        <dbReference type="Proteomes" id="UP001596109"/>
    </source>
</evidence>
<dbReference type="RefSeq" id="WP_381431565.1">
    <property type="nucleotide sequence ID" value="NZ_JBHSNO010000005.1"/>
</dbReference>
<sequence>MTFIKNNSYFFVLFILCIGFTMIGVNKLNKEAAYLEITVSEGDSLWALAHQHADNRPVNEWIEDVVKLNDLATSTIHPGTELRLPSYEKLRNKSFDHQIAESGR</sequence>
<reference evidence="4" key="1">
    <citation type="journal article" date="2019" name="Int. J. Syst. Evol. Microbiol.">
        <title>The Global Catalogue of Microorganisms (GCM) 10K type strain sequencing project: providing services to taxonomists for standard genome sequencing and annotation.</title>
        <authorList>
            <consortium name="The Broad Institute Genomics Platform"/>
            <consortium name="The Broad Institute Genome Sequencing Center for Infectious Disease"/>
            <person name="Wu L."/>
            <person name="Ma J."/>
        </authorList>
    </citation>
    <scope>NUCLEOTIDE SEQUENCE [LARGE SCALE GENOMIC DNA]</scope>
    <source>
        <strain evidence="4">CGMCC 4.1434</strain>
    </source>
</reference>
<dbReference type="EMBL" id="JBHSNO010000005">
    <property type="protein sequence ID" value="MFC5588344.1"/>
    <property type="molecule type" value="Genomic_DNA"/>
</dbReference>
<evidence type="ECO:0000256" key="1">
    <source>
        <dbReference type="SAM" id="Phobius"/>
    </source>
</evidence>
<protein>
    <submittedName>
        <fullName evidence="3">LysM peptidoglycan-binding domain-containing protein</fullName>
    </submittedName>
</protein>
<comment type="caution">
    <text evidence="3">The sequence shown here is derived from an EMBL/GenBank/DDBJ whole genome shotgun (WGS) entry which is preliminary data.</text>
</comment>